<proteinExistence type="predicted"/>
<reference evidence="1 2" key="1">
    <citation type="submission" date="2020-08" db="EMBL/GenBank/DDBJ databases">
        <title>Genomic Encyclopedia of Type Strains, Phase IV (KMG-V): Genome sequencing to study the core and pangenomes of soil and plant-associated prokaryotes.</title>
        <authorList>
            <person name="Whitman W."/>
        </authorList>
    </citation>
    <scope>NUCLEOTIDE SEQUENCE [LARGE SCALE GENOMIC DNA]</scope>
    <source>
        <strain evidence="1 2">X5P3</strain>
    </source>
</reference>
<dbReference type="EMBL" id="JACHIO010000003">
    <property type="protein sequence ID" value="MBB5062614.1"/>
    <property type="molecule type" value="Genomic_DNA"/>
</dbReference>
<dbReference type="InterPro" id="IPR045864">
    <property type="entry name" value="aa-tRNA-synth_II/BPL/LPL"/>
</dbReference>
<gene>
    <name evidence="1" type="ORF">HDF15_000944</name>
</gene>
<dbReference type="SUPFAM" id="SSF55681">
    <property type="entry name" value="Class II aaRS and biotin synthetases"/>
    <property type="match status" value="1"/>
</dbReference>
<dbReference type="Proteomes" id="UP000584867">
    <property type="component" value="Unassembled WGS sequence"/>
</dbReference>
<dbReference type="Gene3D" id="3.30.930.10">
    <property type="entry name" value="Bira Bifunctional Protein, Domain 2"/>
    <property type="match status" value="1"/>
</dbReference>
<evidence type="ECO:0000313" key="1">
    <source>
        <dbReference type="EMBL" id="MBB5062614.1"/>
    </source>
</evidence>
<organism evidence="1 2">
    <name type="scientific">Granulicella mallensis</name>
    <dbReference type="NCBI Taxonomy" id="940614"/>
    <lineage>
        <taxon>Bacteria</taxon>
        <taxon>Pseudomonadati</taxon>
        <taxon>Acidobacteriota</taxon>
        <taxon>Terriglobia</taxon>
        <taxon>Terriglobales</taxon>
        <taxon>Acidobacteriaceae</taxon>
        <taxon>Granulicella</taxon>
    </lineage>
</organism>
<protein>
    <submittedName>
        <fullName evidence="1">Seryl-tRNA synthetase</fullName>
    </submittedName>
</protein>
<sequence>MSDIVTRTLDLSRASGAAVKAVLHGLALNGDHVLSSTFNASGGSLEIQCRDNDAADGTASFVASILQTHRRIASKVLFQTESQENTWFDVDEELSHTNDLLPLGPGLAGIRGSILQLFRFFEQEFLKLAKEFHAEEQQYPTLLPATIVAELGYLGHFPQHVTFCSHLPDDLSVLDSVAKAMGAPEEIVYHAGKHATSPQHVLTPGVCLPCYRQMRGVTLAEGEVRTLTMQNHVFRYENNRFRPLARGWDFTVRDIVFFGSYADMQSLRQQVLERTLQLCRELDLTVTVEVANDPFFLDANRDKTIFQRMGEVKYELLFPLPFRDESLAASSFNLHRDFYTSVYGTQLMNGSLAESSCIGFGIDRWTYGFLSQKGFHPEKWPERVRRCLG</sequence>
<dbReference type="RefSeq" id="WP_184253179.1">
    <property type="nucleotide sequence ID" value="NZ_JACHIO010000003.1"/>
</dbReference>
<comment type="caution">
    <text evidence="1">The sequence shown here is derived from an EMBL/GenBank/DDBJ whole genome shotgun (WGS) entry which is preliminary data.</text>
</comment>
<dbReference type="GO" id="GO:0004812">
    <property type="term" value="F:aminoacyl-tRNA ligase activity"/>
    <property type="evidence" value="ECO:0007669"/>
    <property type="project" value="UniProtKB-KW"/>
</dbReference>
<name>A0A7W8E8J8_9BACT</name>
<keyword evidence="1" id="KW-0436">Ligase</keyword>
<dbReference type="AlphaFoldDB" id="A0A7W8E8J8"/>
<accession>A0A7W8E8J8</accession>
<evidence type="ECO:0000313" key="2">
    <source>
        <dbReference type="Proteomes" id="UP000584867"/>
    </source>
</evidence>
<keyword evidence="1" id="KW-0030">Aminoacyl-tRNA synthetase</keyword>